<keyword evidence="7 11" id="KW-0798">TonB box</keyword>
<gene>
    <name evidence="15" type="ORF">GCM10007916_10390</name>
</gene>
<keyword evidence="9 10" id="KW-0998">Cell outer membrane</keyword>
<sequence length="627" mass="68366">MKKIIPLSGLFLTSMVNAQQSTEVGDVMVITASASEDATIAMAPATVSVISPDEADQLQLSQDLGDVLVGTPGVTVSNNANGTRGVAIRGLNSGYTQVLMNGHRNYSSEAMFRGNDSGLSFIPTIAMDNIEVIRGPMSSLYGADAMGGIVSVKTRKNSGFTEGAISVEGQYNAQDKGGNGEQIGLYLSTPLTEQLSWTVFGNYLHVDQAFYEQDPSFTKLRERNNYNIFNQLDYQINDDHDVGLELQVSEEDQLGDKVFGGRAFEQERQTVKLSAMHNYHFANGLVSSRVFYDDYDVQYIDTPSSDISETTYGIDSKASMDVAGHGIAFGFDARGTELSGAANFFNNDVIHRTQLGAFAEANLNINNDSVLTLSGRVDNDEMYGTEFTYRVYIASQLTEQWTLKAGHSTAFKAPQIVQSYDEYSAPVAGGGTISGNSDLEAETGNFNEIGAYFELDRTTANVTVFYNNIDNMIQTEFLGGNDYRYNNIGSATIKGAEFAFNQGFDSAMLDLSYTYLDAIDNDTNSTVRGTSKHQATAAITWFATNDLDTFARVHYRGEHVGELGQDLTPNDAYMTLDAGLRYAINYAASIKLGVNNITNEDISDPTTAAYSEVIRGTTYYAGLTYDF</sequence>
<dbReference type="Gene3D" id="2.170.130.10">
    <property type="entry name" value="TonB-dependent receptor, plug domain"/>
    <property type="match status" value="1"/>
</dbReference>
<keyword evidence="4 10" id="KW-0812">Transmembrane</keyword>
<keyword evidence="2 10" id="KW-0813">Transport</keyword>
<evidence type="ECO:0000256" key="7">
    <source>
        <dbReference type="ARBA" id="ARBA00023077"/>
    </source>
</evidence>
<evidence type="ECO:0000313" key="15">
    <source>
        <dbReference type="EMBL" id="GLS89972.1"/>
    </source>
</evidence>
<dbReference type="InterPro" id="IPR012910">
    <property type="entry name" value="Plug_dom"/>
</dbReference>
<proteinExistence type="inferred from homology"/>
<dbReference type="EMBL" id="BSPQ01000002">
    <property type="protein sequence ID" value="GLS89972.1"/>
    <property type="molecule type" value="Genomic_DNA"/>
</dbReference>
<evidence type="ECO:0000256" key="4">
    <source>
        <dbReference type="ARBA" id="ARBA00022692"/>
    </source>
</evidence>
<evidence type="ECO:0000256" key="9">
    <source>
        <dbReference type="ARBA" id="ARBA00023237"/>
    </source>
</evidence>
<dbReference type="Proteomes" id="UP001157353">
    <property type="component" value="Unassembled WGS sequence"/>
</dbReference>
<evidence type="ECO:0000256" key="6">
    <source>
        <dbReference type="ARBA" id="ARBA00023065"/>
    </source>
</evidence>
<accession>A0ABQ6DXZ6</accession>
<evidence type="ECO:0000313" key="16">
    <source>
        <dbReference type="Proteomes" id="UP001157353"/>
    </source>
</evidence>
<evidence type="ECO:0000256" key="12">
    <source>
        <dbReference type="SAM" id="SignalP"/>
    </source>
</evidence>
<dbReference type="InterPro" id="IPR000531">
    <property type="entry name" value="Beta-barrel_TonB"/>
</dbReference>
<dbReference type="InterPro" id="IPR039426">
    <property type="entry name" value="TonB-dep_rcpt-like"/>
</dbReference>
<reference evidence="16" key="1">
    <citation type="journal article" date="2019" name="Int. J. Syst. Evol. Microbiol.">
        <title>The Global Catalogue of Microorganisms (GCM) 10K type strain sequencing project: providing services to taxonomists for standard genome sequencing and annotation.</title>
        <authorList>
            <consortium name="The Broad Institute Genomics Platform"/>
            <consortium name="The Broad Institute Genome Sequencing Center for Infectious Disease"/>
            <person name="Wu L."/>
            <person name="Ma J."/>
        </authorList>
    </citation>
    <scope>NUCLEOTIDE SEQUENCE [LARGE SCALE GENOMIC DNA]</scope>
    <source>
        <strain evidence="16">NBRC 103166</strain>
    </source>
</reference>
<dbReference type="PROSITE" id="PS52016">
    <property type="entry name" value="TONB_DEPENDENT_REC_3"/>
    <property type="match status" value="1"/>
</dbReference>
<dbReference type="PANTHER" id="PTHR30069:SF53">
    <property type="entry name" value="COLICIN I RECEPTOR-RELATED"/>
    <property type="match status" value="1"/>
</dbReference>
<evidence type="ECO:0000256" key="2">
    <source>
        <dbReference type="ARBA" id="ARBA00022448"/>
    </source>
</evidence>
<protein>
    <submittedName>
        <fullName evidence="15">TonB-dependent receptor</fullName>
    </submittedName>
</protein>
<evidence type="ECO:0000256" key="1">
    <source>
        <dbReference type="ARBA" id="ARBA00004571"/>
    </source>
</evidence>
<dbReference type="CDD" id="cd01347">
    <property type="entry name" value="ligand_gated_channel"/>
    <property type="match status" value="1"/>
</dbReference>
<evidence type="ECO:0000259" key="13">
    <source>
        <dbReference type="Pfam" id="PF00593"/>
    </source>
</evidence>
<feature type="domain" description="TonB-dependent receptor-like beta-barrel" evidence="13">
    <location>
        <begin position="218"/>
        <end position="597"/>
    </location>
</feature>
<evidence type="ECO:0000256" key="11">
    <source>
        <dbReference type="RuleBase" id="RU003357"/>
    </source>
</evidence>
<dbReference type="Gene3D" id="2.40.170.20">
    <property type="entry name" value="TonB-dependent receptor, beta-barrel domain"/>
    <property type="match status" value="1"/>
</dbReference>
<dbReference type="InterPro" id="IPR036942">
    <property type="entry name" value="Beta-barrel_TonB_sf"/>
</dbReference>
<evidence type="ECO:0000256" key="10">
    <source>
        <dbReference type="PROSITE-ProRule" id="PRU01360"/>
    </source>
</evidence>
<dbReference type="InterPro" id="IPR037066">
    <property type="entry name" value="Plug_dom_sf"/>
</dbReference>
<name>A0ABQ6DXZ6_9GAMM</name>
<keyword evidence="8 10" id="KW-0472">Membrane</keyword>
<keyword evidence="15" id="KW-0675">Receptor</keyword>
<feature type="domain" description="TonB-dependent receptor plug" evidence="14">
    <location>
        <begin position="42"/>
        <end position="149"/>
    </location>
</feature>
<dbReference type="Pfam" id="PF00593">
    <property type="entry name" value="TonB_dep_Rec_b-barrel"/>
    <property type="match status" value="1"/>
</dbReference>
<feature type="chain" id="PRO_5045750717" evidence="12">
    <location>
        <begin position="19"/>
        <end position="627"/>
    </location>
</feature>
<evidence type="ECO:0000256" key="8">
    <source>
        <dbReference type="ARBA" id="ARBA00023136"/>
    </source>
</evidence>
<comment type="caution">
    <text evidence="15">The sequence shown here is derived from an EMBL/GenBank/DDBJ whole genome shotgun (WGS) entry which is preliminary data.</text>
</comment>
<comment type="similarity">
    <text evidence="10 11">Belongs to the TonB-dependent receptor family.</text>
</comment>
<keyword evidence="6" id="KW-0406">Ion transport</keyword>
<keyword evidence="3 10" id="KW-1134">Transmembrane beta strand</keyword>
<feature type="signal peptide" evidence="12">
    <location>
        <begin position="1"/>
        <end position="18"/>
    </location>
</feature>
<dbReference type="Pfam" id="PF07715">
    <property type="entry name" value="Plug"/>
    <property type="match status" value="1"/>
</dbReference>
<keyword evidence="16" id="KW-1185">Reference proteome</keyword>
<organism evidence="15 16">
    <name type="scientific">Psychromonas marina</name>
    <dbReference type="NCBI Taxonomy" id="88364"/>
    <lineage>
        <taxon>Bacteria</taxon>
        <taxon>Pseudomonadati</taxon>
        <taxon>Pseudomonadota</taxon>
        <taxon>Gammaproteobacteria</taxon>
        <taxon>Alteromonadales</taxon>
        <taxon>Psychromonadaceae</taxon>
        <taxon>Psychromonas</taxon>
    </lineage>
</organism>
<dbReference type="RefSeq" id="WP_284203094.1">
    <property type="nucleotide sequence ID" value="NZ_BSPQ01000002.1"/>
</dbReference>
<keyword evidence="5 12" id="KW-0732">Signal</keyword>
<evidence type="ECO:0000256" key="5">
    <source>
        <dbReference type="ARBA" id="ARBA00022729"/>
    </source>
</evidence>
<evidence type="ECO:0000259" key="14">
    <source>
        <dbReference type="Pfam" id="PF07715"/>
    </source>
</evidence>
<dbReference type="PANTHER" id="PTHR30069">
    <property type="entry name" value="TONB-DEPENDENT OUTER MEMBRANE RECEPTOR"/>
    <property type="match status" value="1"/>
</dbReference>
<comment type="subcellular location">
    <subcellularLocation>
        <location evidence="1 10">Cell outer membrane</location>
        <topology evidence="1 10">Multi-pass membrane protein</topology>
    </subcellularLocation>
</comment>
<dbReference type="SUPFAM" id="SSF56935">
    <property type="entry name" value="Porins"/>
    <property type="match status" value="1"/>
</dbReference>
<evidence type="ECO:0000256" key="3">
    <source>
        <dbReference type="ARBA" id="ARBA00022452"/>
    </source>
</evidence>